<dbReference type="Pfam" id="PF10023">
    <property type="entry name" value="Aminopep"/>
    <property type="match status" value="1"/>
</dbReference>
<keyword evidence="1" id="KW-0031">Aminopeptidase</keyword>
<keyword evidence="2" id="KW-1185">Reference proteome</keyword>
<keyword evidence="1" id="KW-0378">Hydrolase</keyword>
<dbReference type="Proteomes" id="UP001177769">
    <property type="component" value="Chromosome"/>
</dbReference>
<dbReference type="PIRSF" id="PIRSF029285">
    <property type="entry name" value="Aminopept"/>
    <property type="match status" value="1"/>
</dbReference>
<protein>
    <submittedName>
        <fullName evidence="1">Aminopeptidase</fullName>
    </submittedName>
</protein>
<organism evidence="1 2">
    <name type="scientific">Paucibacter sediminis</name>
    <dbReference type="NCBI Taxonomy" id="3019553"/>
    <lineage>
        <taxon>Bacteria</taxon>
        <taxon>Pseudomonadati</taxon>
        <taxon>Pseudomonadota</taxon>
        <taxon>Betaproteobacteria</taxon>
        <taxon>Burkholderiales</taxon>
        <taxon>Sphaerotilaceae</taxon>
        <taxon>Roseateles</taxon>
    </lineage>
</organism>
<dbReference type="GO" id="GO:0004177">
    <property type="term" value="F:aminopeptidase activity"/>
    <property type="evidence" value="ECO:0007669"/>
    <property type="project" value="UniProtKB-KW"/>
</dbReference>
<reference evidence="1" key="1">
    <citation type="submission" date="2023-01" db="EMBL/GenBank/DDBJ databases">
        <title>Whole genome sequence of Paucibacter sp. S2-9 isolated from pond sediment.</title>
        <authorList>
            <person name="Jung J.Y."/>
        </authorList>
    </citation>
    <scope>NUCLEOTIDE SEQUENCE</scope>
    <source>
        <strain evidence="1">S2-9</strain>
    </source>
</reference>
<gene>
    <name evidence="1" type="ORF">PFX98_02390</name>
</gene>
<proteinExistence type="predicted"/>
<dbReference type="AlphaFoldDB" id="A0AA95SSD3"/>
<evidence type="ECO:0000313" key="2">
    <source>
        <dbReference type="Proteomes" id="UP001177769"/>
    </source>
</evidence>
<sequence>MALLSGCAELGYLSHSVAGHLRLVNAARPVDEWLAQPELQPALRERLRLSQRMREFSVRELKLPDNNSYRRYAELGRSAAVWNVVATPEFSLNLQTWCFPLMGCVGYRGYFEQAEAEAFAAPLRAQGLEVSVYGVPAYSTLGWSSWLGGDPLLNTFIAYAEGELARMIFHELAHQVAYAKDDTVFNESFAGAVERLGAEAWLRQQGSAAALQIYRQGDARRRDFLALNLRYRERLAQLYAGAQDDAAKRAAKQALFAALRADYEQLKREAWGGYAGYDGWYARANNASLAVLGAYNELTPQFERLHARLDGDWSRFYAEVRRLAALPKPQRRLELQALSEQGATDGRHPHSP</sequence>
<dbReference type="EMBL" id="CP116346">
    <property type="protein sequence ID" value="WIT14391.1"/>
    <property type="molecule type" value="Genomic_DNA"/>
</dbReference>
<accession>A0AA95SSD3</accession>
<keyword evidence="1" id="KW-0645">Protease</keyword>
<evidence type="ECO:0000313" key="1">
    <source>
        <dbReference type="EMBL" id="WIT14391.1"/>
    </source>
</evidence>
<dbReference type="KEGG" id="pais:PFX98_02390"/>
<name>A0AA95SSD3_9BURK</name>
<dbReference type="InterPro" id="IPR014553">
    <property type="entry name" value="Aminopept"/>
</dbReference>